<keyword evidence="10" id="KW-0560">Oxidoreductase</keyword>
<dbReference type="NCBIfam" id="NF005425">
    <property type="entry name" value="PRK07006.1"/>
    <property type="match status" value="1"/>
</dbReference>
<keyword evidence="9 15" id="KW-0521">NADP</keyword>
<dbReference type="NCBIfam" id="TIGR00183">
    <property type="entry name" value="prok_nadp_idh"/>
    <property type="match status" value="1"/>
</dbReference>
<feature type="modified residue" description="N6-acetyllysine" evidence="18">
    <location>
        <position position="143"/>
    </location>
</feature>
<dbReference type="GO" id="GO:0051287">
    <property type="term" value="F:NAD binding"/>
    <property type="evidence" value="ECO:0007669"/>
    <property type="project" value="InterPro"/>
</dbReference>
<dbReference type="GO" id="GO:0006097">
    <property type="term" value="P:glyoxylate cycle"/>
    <property type="evidence" value="ECO:0007669"/>
    <property type="project" value="UniProtKB-KW"/>
</dbReference>
<dbReference type="SMART" id="SM01329">
    <property type="entry name" value="Iso_dh"/>
    <property type="match status" value="1"/>
</dbReference>
<accession>A0A2S5TBA4</accession>
<keyword evidence="7" id="KW-0479">Metal-binding</keyword>
<feature type="binding site" evidence="14">
    <location>
        <position position="116"/>
    </location>
    <ligand>
        <name>D-threo-isocitrate</name>
        <dbReference type="ChEBI" id="CHEBI:15562"/>
    </ligand>
</feature>
<dbReference type="Pfam" id="PF00571">
    <property type="entry name" value="CBS"/>
    <property type="match status" value="2"/>
</dbReference>
<evidence type="ECO:0000313" key="21">
    <source>
        <dbReference type="EMBL" id="PPE72222.1"/>
    </source>
</evidence>
<feature type="binding site" evidence="15">
    <location>
        <position position="105"/>
    </location>
    <ligand>
        <name>NADP(+)</name>
        <dbReference type="ChEBI" id="CHEBI:58349"/>
    </ligand>
</feature>
<dbReference type="PROSITE" id="PS00470">
    <property type="entry name" value="IDH_IMDH"/>
    <property type="match status" value="1"/>
</dbReference>
<comment type="subunit">
    <text evidence="3">Homodimer.</text>
</comment>
<proteinExistence type="inferred from homology"/>
<feature type="binding site" evidence="15">
    <location>
        <position position="390"/>
    </location>
    <ligand>
        <name>NADP(+)</name>
        <dbReference type="ChEBI" id="CHEBI:58349"/>
    </ligand>
</feature>
<gene>
    <name evidence="21" type="ORF">C3942_19125</name>
</gene>
<evidence type="ECO:0000256" key="11">
    <source>
        <dbReference type="ARBA" id="ARBA00023211"/>
    </source>
</evidence>
<keyword evidence="5" id="KW-0329">Glyoxylate bypass</keyword>
<feature type="binding site" evidence="15">
    <location>
        <begin position="338"/>
        <end position="344"/>
    </location>
    <ligand>
        <name>NADP(+)</name>
        <dbReference type="ChEBI" id="CHEBI:58349"/>
    </ligand>
</feature>
<dbReference type="GO" id="GO:0004450">
    <property type="term" value="F:isocitrate dehydrogenase (NADP+) activity"/>
    <property type="evidence" value="ECO:0007669"/>
    <property type="project" value="UniProtKB-UniRule"/>
</dbReference>
<evidence type="ECO:0000313" key="22">
    <source>
        <dbReference type="Proteomes" id="UP000238220"/>
    </source>
</evidence>
<dbReference type="OrthoDB" id="9806254at2"/>
<evidence type="ECO:0000256" key="9">
    <source>
        <dbReference type="ARBA" id="ARBA00022857"/>
    </source>
</evidence>
<evidence type="ECO:0000256" key="14">
    <source>
        <dbReference type="PIRSR" id="PIRSR604439-1"/>
    </source>
</evidence>
<evidence type="ECO:0000256" key="15">
    <source>
        <dbReference type="PIRSR" id="PIRSR604439-2"/>
    </source>
</evidence>
<feature type="binding site" evidence="15">
    <location>
        <position position="394"/>
    </location>
    <ligand>
        <name>NADP(+)</name>
        <dbReference type="ChEBI" id="CHEBI:58349"/>
    </ligand>
</feature>
<dbReference type="GO" id="GO:0006099">
    <property type="term" value="P:tricarboxylic acid cycle"/>
    <property type="evidence" value="ECO:0007669"/>
    <property type="project" value="UniProtKB-UniRule"/>
</dbReference>
<feature type="site" description="Critical for catalysis" evidence="17">
    <location>
        <position position="228"/>
    </location>
</feature>
<keyword evidence="6" id="KW-0816">Tricarboxylic acid cycle</keyword>
<evidence type="ECO:0000256" key="5">
    <source>
        <dbReference type="ARBA" id="ARBA00022435"/>
    </source>
</evidence>
<dbReference type="GO" id="GO:0000287">
    <property type="term" value="F:magnesium ion binding"/>
    <property type="evidence" value="ECO:0007669"/>
    <property type="project" value="InterPro"/>
</dbReference>
<feature type="binding site" evidence="16">
    <location>
        <position position="306"/>
    </location>
    <ligand>
        <name>Mg(2+)</name>
        <dbReference type="ChEBI" id="CHEBI:18420"/>
    </ligand>
</feature>
<evidence type="ECO:0000256" key="8">
    <source>
        <dbReference type="ARBA" id="ARBA00022842"/>
    </source>
</evidence>
<evidence type="ECO:0000256" key="10">
    <source>
        <dbReference type="ARBA" id="ARBA00023002"/>
    </source>
</evidence>
<dbReference type="SMART" id="SM00116">
    <property type="entry name" value="CBS"/>
    <property type="match status" value="2"/>
</dbReference>
<feature type="binding site" evidence="14">
    <location>
        <position position="130"/>
    </location>
    <ligand>
        <name>D-threo-isocitrate</name>
        <dbReference type="ChEBI" id="CHEBI:15562"/>
    </ligand>
</feature>
<dbReference type="InterPro" id="IPR000644">
    <property type="entry name" value="CBS_dom"/>
</dbReference>
<dbReference type="InterPro" id="IPR024084">
    <property type="entry name" value="IsoPropMal-DH-like_dom"/>
</dbReference>
<comment type="caution">
    <text evidence="21">The sequence shown here is derived from an EMBL/GenBank/DDBJ whole genome shotgun (WGS) entry which is preliminary data.</text>
</comment>
<evidence type="ECO:0000256" key="17">
    <source>
        <dbReference type="PIRSR" id="PIRSR604439-4"/>
    </source>
</evidence>
<dbReference type="PROSITE" id="PS51371">
    <property type="entry name" value="CBS"/>
    <property type="match status" value="2"/>
</dbReference>
<dbReference type="RefSeq" id="WP_104231977.1">
    <property type="nucleotide sequence ID" value="NZ_PSNW01000014.1"/>
</dbReference>
<feature type="binding site" evidence="14">
    <location>
        <position position="154"/>
    </location>
    <ligand>
        <name>D-threo-isocitrate</name>
        <dbReference type="ChEBI" id="CHEBI:15562"/>
    </ligand>
</feature>
<dbReference type="InterPro" id="IPR004439">
    <property type="entry name" value="Isocitrate_DH_NADP_dimer_prok"/>
</dbReference>
<dbReference type="SUPFAM" id="SSF53659">
    <property type="entry name" value="Isocitrate/Isopropylmalate dehydrogenase-like"/>
    <property type="match status" value="1"/>
</dbReference>
<comment type="cofactor">
    <cofactor evidence="1">
        <name>Mn(2+)</name>
        <dbReference type="ChEBI" id="CHEBI:29035"/>
    </cofactor>
</comment>
<dbReference type="SUPFAM" id="SSF54631">
    <property type="entry name" value="CBS-domain pair"/>
    <property type="match status" value="1"/>
</dbReference>
<evidence type="ECO:0000259" key="20">
    <source>
        <dbReference type="PROSITE" id="PS51371"/>
    </source>
</evidence>
<dbReference type="Proteomes" id="UP000238220">
    <property type="component" value="Unassembled WGS sequence"/>
</dbReference>
<evidence type="ECO:0000256" key="19">
    <source>
        <dbReference type="PROSITE-ProRule" id="PRU00703"/>
    </source>
</evidence>
<comment type="similarity">
    <text evidence="2">Belongs to the isocitrate and isopropylmalate dehydrogenases family.</text>
</comment>
<dbReference type="EMBL" id="PSNW01000014">
    <property type="protein sequence ID" value="PPE72222.1"/>
    <property type="molecule type" value="Genomic_DNA"/>
</dbReference>
<dbReference type="Gene3D" id="3.10.580.10">
    <property type="entry name" value="CBS-domain"/>
    <property type="match status" value="1"/>
</dbReference>
<feature type="binding site" evidence="14">
    <location>
        <position position="114"/>
    </location>
    <ligand>
        <name>D-threo-isocitrate</name>
        <dbReference type="ChEBI" id="CHEBI:15562"/>
    </ligand>
</feature>
<evidence type="ECO:0000256" key="1">
    <source>
        <dbReference type="ARBA" id="ARBA00001936"/>
    </source>
</evidence>
<sequence length="590" mass="64808">MSAYRHIRIPTTGEKVSVRNGQVHVPDQPILGYVEGDGIGPDITRACLRIWDAAVEKAYGGKRKIHWCEVYLGEKAAGLYDGNYCPDETIKALADLVVSIKGPLTTPVGGGFRSLNVALRQDLDLYACVRPVRHYAGVPSPLKNPGKVDVVIFRENTEDVYTGIEYKAGSPENEKLARFLREEMKARFFDGAGLGVKPISSFGSKRLVRKAIQYAIDNGRESVTLVHKGNIMKFTEGAFRNWGYEVAREEFGAVTITEEQLYAEYKGKQPEGKIVIKDRIADIMFQMMLLRPEEFDVLATMNLNGDYLSDAIAAEVGGVGIAPGANIGDHVAVFEATHGTAPKYANQNKVNPGSLLFSGVMMLEYLGWKEAADLITLVYPEVVSDGIVTYDFARQIDGATEVGTSQFADALIERIRGGVDLEAKRKAQQEQLARERKQREIRRLLQPMEEMLDSGRVPQTVADLMTRSLITCTDDETVESAMHLMTDSDVSSLVVEPNARGEWGILTRRDIVAKIVRGGRNPATTKVRDVATRPVVSVPAETSIREAASKIADSSFSRLTVAQGSKLIGIVTETDIFNAVDKFGWAGDVV</sequence>
<keyword evidence="22" id="KW-1185">Reference proteome</keyword>
<evidence type="ECO:0000256" key="13">
    <source>
        <dbReference type="NCBIfam" id="TIGR00183"/>
    </source>
</evidence>
<feature type="domain" description="CBS" evidence="20">
    <location>
        <begin position="531"/>
        <end position="589"/>
    </location>
</feature>
<comment type="cofactor">
    <cofactor evidence="16">
        <name>Mg(2+)</name>
        <dbReference type="ChEBI" id="CHEBI:18420"/>
    </cofactor>
    <cofactor evidence="16">
        <name>Mn(2+)</name>
        <dbReference type="ChEBI" id="CHEBI:29035"/>
    </cofactor>
    <text evidence="16">Binds 1 Mg(2+) or Mn(2+) ion per subunit.</text>
</comment>
<name>A0A2S5TBA4_9GAMM</name>
<evidence type="ECO:0000256" key="2">
    <source>
        <dbReference type="ARBA" id="ARBA00007769"/>
    </source>
</evidence>
<feature type="domain" description="CBS" evidence="20">
    <location>
        <begin position="465"/>
        <end position="524"/>
    </location>
</feature>
<organism evidence="21 22">
    <name type="scientific">Solimonas fluminis</name>
    <dbReference type="NCBI Taxonomy" id="2086571"/>
    <lineage>
        <taxon>Bacteria</taxon>
        <taxon>Pseudomonadati</taxon>
        <taxon>Pseudomonadota</taxon>
        <taxon>Gammaproteobacteria</taxon>
        <taxon>Nevskiales</taxon>
        <taxon>Nevskiaceae</taxon>
        <taxon>Solimonas</taxon>
    </lineage>
</organism>
<reference evidence="21 22" key="1">
    <citation type="submission" date="2018-02" db="EMBL/GenBank/DDBJ databases">
        <title>Genome sequencing of Solimonas sp. HR-BB.</title>
        <authorList>
            <person name="Lee Y."/>
            <person name="Jeon C.O."/>
        </authorList>
    </citation>
    <scope>NUCLEOTIDE SEQUENCE [LARGE SCALE GENOMIC DNA]</scope>
    <source>
        <strain evidence="21 22">HR-BB</strain>
    </source>
</reference>
<feature type="modified residue" description="N6-succinyllysine" evidence="18">
    <location>
        <position position="101"/>
    </location>
</feature>
<evidence type="ECO:0000256" key="4">
    <source>
        <dbReference type="ARBA" id="ARBA00013013"/>
    </source>
</evidence>
<evidence type="ECO:0000256" key="7">
    <source>
        <dbReference type="ARBA" id="ARBA00022723"/>
    </source>
</evidence>
<dbReference type="Pfam" id="PF00180">
    <property type="entry name" value="Iso_dh"/>
    <property type="match status" value="1"/>
</dbReference>
<evidence type="ECO:0000256" key="3">
    <source>
        <dbReference type="ARBA" id="ARBA00011738"/>
    </source>
</evidence>
<keyword evidence="8 16" id="KW-0460">Magnesium</keyword>
<dbReference type="PANTHER" id="PTHR43504:SF1">
    <property type="entry name" value="ISOCITRATE DEHYDROGENASE [NADP]"/>
    <property type="match status" value="1"/>
</dbReference>
<keyword evidence="19" id="KW-0129">CBS domain</keyword>
<keyword evidence="11 16" id="KW-0464">Manganese</keyword>
<evidence type="ECO:0000256" key="16">
    <source>
        <dbReference type="PIRSR" id="PIRSR604439-3"/>
    </source>
</evidence>
<dbReference type="NCBIfam" id="NF005036">
    <property type="entry name" value="PRK06451.1"/>
    <property type="match status" value="1"/>
</dbReference>
<feature type="modified residue" description="Phosphoserine" evidence="18">
    <location>
        <position position="114"/>
    </location>
</feature>
<evidence type="ECO:0000256" key="6">
    <source>
        <dbReference type="ARBA" id="ARBA00022532"/>
    </source>
</evidence>
<feature type="site" description="Critical for catalysis" evidence="17">
    <location>
        <position position="161"/>
    </location>
</feature>
<dbReference type="PANTHER" id="PTHR43504">
    <property type="entry name" value="ISOCITRATE DEHYDROGENASE [NADP]"/>
    <property type="match status" value="1"/>
</dbReference>
<dbReference type="AlphaFoldDB" id="A0A2S5TBA4"/>
<dbReference type="Gene3D" id="3.40.718.10">
    <property type="entry name" value="Isopropylmalate Dehydrogenase"/>
    <property type="match status" value="1"/>
</dbReference>
<evidence type="ECO:0000256" key="18">
    <source>
        <dbReference type="PIRSR" id="PIRSR604439-5"/>
    </source>
</evidence>
<evidence type="ECO:0000256" key="12">
    <source>
        <dbReference type="ARBA" id="ARBA00023554"/>
    </source>
</evidence>
<protein>
    <recommendedName>
        <fullName evidence="4 13">Isocitrate dehydrogenase (NADP(+))</fullName>
        <ecNumber evidence="4 13">1.1.1.42</ecNumber>
    </recommendedName>
</protein>
<dbReference type="EC" id="1.1.1.42" evidence="4 13"/>
<comment type="catalytic activity">
    <reaction evidence="12">
        <text>D-threo-isocitrate + NADP(+) = 2-oxoglutarate + CO2 + NADPH</text>
        <dbReference type="Rhea" id="RHEA:19629"/>
        <dbReference type="ChEBI" id="CHEBI:15562"/>
        <dbReference type="ChEBI" id="CHEBI:16526"/>
        <dbReference type="ChEBI" id="CHEBI:16810"/>
        <dbReference type="ChEBI" id="CHEBI:57783"/>
        <dbReference type="ChEBI" id="CHEBI:58349"/>
        <dbReference type="EC" id="1.1.1.42"/>
    </reaction>
</comment>
<dbReference type="InterPro" id="IPR046342">
    <property type="entry name" value="CBS_dom_sf"/>
</dbReference>
<feature type="binding site" evidence="14">
    <location>
        <position position="120"/>
    </location>
    <ligand>
        <name>D-threo-isocitrate</name>
        <dbReference type="ChEBI" id="CHEBI:15562"/>
    </ligand>
</feature>
<feature type="binding site" evidence="15">
    <location>
        <position position="351"/>
    </location>
    <ligand>
        <name>NADP(+)</name>
        <dbReference type="ChEBI" id="CHEBI:58349"/>
    </ligand>
</feature>
<dbReference type="InterPro" id="IPR019818">
    <property type="entry name" value="IsoCit/isopropylmalate_DH_CS"/>
</dbReference>